<feature type="transmembrane region" description="Helical" evidence="2">
    <location>
        <begin position="1085"/>
        <end position="1101"/>
    </location>
</feature>
<feature type="transmembrane region" description="Helical" evidence="2">
    <location>
        <begin position="1976"/>
        <end position="1993"/>
    </location>
</feature>
<feature type="transmembrane region" description="Helical" evidence="2">
    <location>
        <begin position="431"/>
        <end position="448"/>
    </location>
</feature>
<dbReference type="InterPro" id="IPR018746">
    <property type="entry name" value="DUF2298"/>
</dbReference>
<dbReference type="PROSITE" id="PS50005">
    <property type="entry name" value="TPR"/>
    <property type="match status" value="1"/>
</dbReference>
<feature type="transmembrane region" description="Helical" evidence="2">
    <location>
        <begin position="1899"/>
        <end position="1921"/>
    </location>
</feature>
<dbReference type="InterPro" id="IPR019734">
    <property type="entry name" value="TPR_rpt"/>
</dbReference>
<gene>
    <name evidence="3" type="ordered locus">Caur_1339</name>
</gene>
<feature type="transmembrane region" description="Helical" evidence="2">
    <location>
        <begin position="1035"/>
        <end position="1055"/>
    </location>
</feature>
<feature type="transmembrane region" description="Helical" evidence="2">
    <location>
        <begin position="218"/>
        <end position="237"/>
    </location>
</feature>
<dbReference type="SUPFAM" id="SSF48452">
    <property type="entry name" value="TPR-like"/>
    <property type="match status" value="1"/>
</dbReference>
<feature type="transmembrane region" description="Helical" evidence="2">
    <location>
        <begin position="1999"/>
        <end position="2015"/>
    </location>
</feature>
<dbReference type="STRING" id="324602.Caur_1339"/>
<name>A9W9T1_CHLAA</name>
<feature type="transmembrane region" description="Helical" evidence="2">
    <location>
        <begin position="1554"/>
        <end position="1578"/>
    </location>
</feature>
<feature type="transmembrane region" description="Helical" evidence="2">
    <location>
        <begin position="754"/>
        <end position="773"/>
    </location>
</feature>
<dbReference type="EnsemblBacteria" id="ABY34567">
    <property type="protein sequence ID" value="ABY34567"/>
    <property type="gene ID" value="Caur_1339"/>
</dbReference>
<dbReference type="InParanoid" id="A9W9T1"/>
<feature type="transmembrane region" description="Helical" evidence="2">
    <location>
        <begin position="1614"/>
        <end position="1632"/>
    </location>
</feature>
<feature type="transmembrane region" description="Helical" evidence="2">
    <location>
        <begin position="249"/>
        <end position="280"/>
    </location>
</feature>
<dbReference type="EMBL" id="CP000909">
    <property type="protein sequence ID" value="ABY34567.1"/>
    <property type="molecule type" value="Genomic_DNA"/>
</dbReference>
<feature type="transmembrane region" description="Helical" evidence="2">
    <location>
        <begin position="1826"/>
        <end position="1847"/>
    </location>
</feature>
<dbReference type="Pfam" id="PF10060">
    <property type="entry name" value="DUF2298"/>
    <property type="match status" value="2"/>
</dbReference>
<feature type="transmembrane region" description="Helical" evidence="2">
    <location>
        <begin position="1176"/>
        <end position="1193"/>
    </location>
</feature>
<proteinExistence type="predicted"/>
<feature type="transmembrane region" description="Helical" evidence="2">
    <location>
        <begin position="1590"/>
        <end position="1608"/>
    </location>
</feature>
<feature type="transmembrane region" description="Helical" evidence="2">
    <location>
        <begin position="1205"/>
        <end position="1234"/>
    </location>
</feature>
<evidence type="ECO:0000256" key="2">
    <source>
        <dbReference type="SAM" id="Phobius"/>
    </source>
</evidence>
<keyword evidence="4" id="KW-1185">Reference proteome</keyword>
<organism evidence="3 4">
    <name type="scientific">Chloroflexus aurantiacus (strain ATCC 29366 / DSM 635 / J-10-fl)</name>
    <dbReference type="NCBI Taxonomy" id="324602"/>
    <lineage>
        <taxon>Bacteria</taxon>
        <taxon>Bacillati</taxon>
        <taxon>Chloroflexota</taxon>
        <taxon>Chloroflexia</taxon>
        <taxon>Chloroflexales</taxon>
        <taxon>Chloroflexineae</taxon>
        <taxon>Chloroflexaceae</taxon>
        <taxon>Chloroflexus</taxon>
    </lineage>
</organism>
<dbReference type="Gene3D" id="1.25.40.10">
    <property type="entry name" value="Tetratricopeptide repeat domain"/>
    <property type="match status" value="1"/>
</dbReference>
<dbReference type="PATRIC" id="fig|324602.8.peg.1527"/>
<dbReference type="eggNOG" id="COG5427">
    <property type="taxonomic scope" value="Bacteria"/>
</dbReference>
<evidence type="ECO:0000313" key="3">
    <source>
        <dbReference type="EMBL" id="ABY34567.1"/>
    </source>
</evidence>
<feature type="transmembrane region" description="Helical" evidence="2">
    <location>
        <begin position="2022"/>
        <end position="2044"/>
    </location>
</feature>
<feature type="transmembrane region" description="Helical" evidence="2">
    <location>
        <begin position="1758"/>
        <end position="1780"/>
    </location>
</feature>
<feature type="transmembrane region" description="Helical" evidence="2">
    <location>
        <begin position="2094"/>
        <end position="2114"/>
    </location>
</feature>
<keyword evidence="2" id="KW-1133">Transmembrane helix</keyword>
<feature type="transmembrane region" description="Helical" evidence="2">
    <location>
        <begin position="1310"/>
        <end position="1328"/>
    </location>
</feature>
<feature type="transmembrane region" description="Helical" evidence="2">
    <location>
        <begin position="970"/>
        <end position="994"/>
    </location>
</feature>
<feature type="transmembrane region" description="Helical" evidence="2">
    <location>
        <begin position="508"/>
        <end position="530"/>
    </location>
</feature>
<accession>A9W9T1</accession>
<keyword evidence="1" id="KW-0802">TPR repeat</keyword>
<reference evidence="4" key="1">
    <citation type="journal article" date="2011" name="BMC Genomics">
        <title>Complete genome sequence of the filamentous anoxygenic phototrophic bacterium Chloroflexus aurantiacus.</title>
        <authorList>
            <person name="Tang K.H."/>
            <person name="Barry K."/>
            <person name="Chertkov O."/>
            <person name="Dalin E."/>
            <person name="Han C.S."/>
            <person name="Hauser L.J."/>
            <person name="Honchak B.M."/>
            <person name="Karbach L.E."/>
            <person name="Land M.L."/>
            <person name="Lapidus A."/>
            <person name="Larimer F.W."/>
            <person name="Mikhailova N."/>
            <person name="Pitluck S."/>
            <person name="Pierson B.K."/>
            <person name="Blankenship R.E."/>
        </authorList>
    </citation>
    <scope>NUCLEOTIDE SEQUENCE [LARGE SCALE GENOMIC DNA]</scope>
    <source>
        <strain evidence="4">ATCC 29366 / DSM 635 / J-10-fl</strain>
    </source>
</reference>
<feature type="transmembrane region" description="Helical" evidence="2">
    <location>
        <begin position="1721"/>
        <end position="1746"/>
    </location>
</feature>
<feature type="transmembrane region" description="Helical" evidence="2">
    <location>
        <begin position="938"/>
        <end position="958"/>
    </location>
</feature>
<feature type="transmembrane region" description="Helical" evidence="2">
    <location>
        <begin position="170"/>
        <end position="190"/>
    </location>
</feature>
<keyword evidence="2" id="KW-0472">Membrane</keyword>
<dbReference type="HOGENOM" id="CLU_228108_0_0_0"/>
<feature type="transmembrane region" description="Helical" evidence="2">
    <location>
        <begin position="814"/>
        <end position="833"/>
    </location>
</feature>
<feature type="transmembrane region" description="Helical" evidence="2">
    <location>
        <begin position="2064"/>
        <end position="2082"/>
    </location>
</feature>
<dbReference type="NCBIfam" id="TIGR03662">
    <property type="entry name" value="Chlor_Arch_YYY"/>
    <property type="match status" value="2"/>
</dbReference>
<feature type="transmembrane region" description="Helical" evidence="2">
    <location>
        <begin position="1280"/>
        <end position="1298"/>
    </location>
</feature>
<dbReference type="PANTHER" id="PTHR10790:SF51">
    <property type="entry name" value="TETRATRICOPEPTIDE REPEAT PROTEIN"/>
    <property type="match status" value="1"/>
</dbReference>
<feature type="transmembrane region" description="Helical" evidence="2">
    <location>
        <begin position="389"/>
        <end position="410"/>
    </location>
</feature>
<feature type="transmembrane region" description="Helical" evidence="2">
    <location>
        <begin position="460"/>
        <end position="479"/>
    </location>
</feature>
<keyword evidence="2" id="KW-0812">Transmembrane</keyword>
<evidence type="ECO:0000313" key="4">
    <source>
        <dbReference type="Proteomes" id="UP000002008"/>
    </source>
</evidence>
<feature type="transmembrane region" description="Helical" evidence="2">
    <location>
        <begin position="845"/>
        <end position="865"/>
    </location>
</feature>
<dbReference type="eggNOG" id="COG0457">
    <property type="taxonomic scope" value="Bacteria"/>
</dbReference>
<feature type="transmembrane region" description="Helical" evidence="2">
    <location>
        <begin position="785"/>
        <end position="808"/>
    </location>
</feature>
<dbReference type="InterPro" id="IPR011990">
    <property type="entry name" value="TPR-like_helical_dom_sf"/>
</dbReference>
<evidence type="ECO:0000256" key="1">
    <source>
        <dbReference type="PROSITE-ProRule" id="PRU00339"/>
    </source>
</evidence>
<dbReference type="Pfam" id="PF13432">
    <property type="entry name" value="TPR_16"/>
    <property type="match status" value="1"/>
</dbReference>
<dbReference type="PANTHER" id="PTHR10790">
    <property type="entry name" value="TPR-DOMAIN CONTAINING PROTEIN"/>
    <property type="match status" value="1"/>
</dbReference>
<dbReference type="KEGG" id="cau:Caur_1339"/>
<protein>
    <submittedName>
        <fullName evidence="3">Tetratricopeptide TPR_2 repeat protein</fullName>
    </submittedName>
</protein>
<feature type="transmembrane region" description="Helical" evidence="2">
    <location>
        <begin position="1644"/>
        <end position="1664"/>
    </location>
</feature>
<feature type="transmembrane region" description="Helical" evidence="2">
    <location>
        <begin position="1062"/>
        <end position="1079"/>
    </location>
</feature>
<feature type="transmembrane region" description="Helical" evidence="2">
    <location>
        <begin position="12"/>
        <end position="29"/>
    </location>
</feature>
<dbReference type="SMART" id="SM00028">
    <property type="entry name" value="TPR"/>
    <property type="match status" value="3"/>
</dbReference>
<sequence length="2494" mass="276201">MQQAMLRYRVWFVRLGLTAILLLGFYLRTLNIADWDSGTGQHPDERFFTYVASTVRLPGDVAEFYDSSRSPLNPRNYEQFPLYVYGPLPIMLTRAVAVMLTPPEELPAQVLTIAGPPRVGADPTAPTERRTDYGPAIANPERAWPRLTPLIWWLNPDRVNLTSYGEIVKVGRILAALFDLGSVVLIYLIGCRLFRRRVGLIAALLTALTVMHIQQSHFFVDPAFSTFFCLLGLYWTVRVAQGGGVGSYLALGLSIGAASANRITMVTIGGLAVVATLIAAQRVLQGQRWSTLVNRWVQRELLLLILAGLVSFVAFRALAPDAFIGSRADSPRIDGPSLLHGAGFFDIRLDPRFRENLTTVRALVTGEYDFPPGQQWVGRPAYIFPWLNMVLWGMGPLLGLAAWGGWLFFAGRYVRRGWQWALHPTSLIGRPWHPAWVLWCWATFYFAWQGNQFAVTLRYLLPIYGALTVLAAWALVTLARWGRRRLHAVVAVRSISWRQRLTGTTQRLLFWTARVALPVVLVATAVWAYAFSRIYTVPHSRVQAARWLAEHAQPGSVVMSERWDDPLPLQATTNAAWNITFFGIDSSPYAEDEPVKYFGNGSEPGLLDQLDQADYITLTSNRVYDSTSRLRMRYPALMRYYHYLFNGELGFELVAEITSYPTILGIRIPDWMAEEAFSVYDHPRVLIFQKTPLYSRERAERLITENVEWGEVYKSPLLIADRNPTALRLTESVWPRYAAGGEWWSWLGTTPFAAMWWLFWLEGLGLAIFAVIGPRLRNLPDRGYSLAKIVGLLLVAYLAWLGGSLHLVPFAPTTLWTIGMVVLGVGGFIGWRERTTLRRIWHERWSALAMAEMVFLAFLLIGLTLRWFNPDLWHPARGGEKPMDFAYLNAVLRSAAFPPLDPWHAGGYINYYYFGFVLVGALIHLSGVAPAVGYNLGVATIFALTALGAFGVVYNLLAARSPQPQRERTALIAAGLAPVLVLLIGNLAQAGWFLNGYAAEQMAKGRYEWAFWDATRITPGTINEFPFFTFLFADLHAHMIVMPLSLAALGLALAWMRKGTAAHWWIIGLLGLVAGAIRATNTWDYPTFVGLAGLMVALATGRRWRQAGRGWPATLLVALVVGAAPALVGNILFAPFIASFATESSGIALWQGPGFTLLETILTAERTTTGQIVQIGGHWLIIWFVFVGLWAWRQRESLLIVIVPLAVWLVALGLNLPAILPLIGVLVTTAWLLWRIRRRSFTIIVPLLWAFGGIGLWAMVEMVVVRGDVGRMNTVFKFGLHTWILLALATAVALPWLWAATQRLLPFWRWGLRSLCALFLAAGLVYPVTAAPARIADRWNPDAPRTLDGAAFLNTITEMRNGPGYSLDEDAATIDWLRRNVRGTAIILEAHQPSYQWAGRIATFTGLPTILGWEWHQIQQRSAVNATPVINYRQQVIAAIYNSPDPTTALAAIRRYGVEYIYVGGVERQLYSAEGLAKFAALVDQGELERVFQAGQSVLYRVRTPGQPQMLTNDLPIRAPSLRTTPALELLQPVQDLPSVGRLSWNTMLNEQPWLAIVAWLLVWYLIAGLGVLPAYAALGVHGLAWARPIGLILLGYVIWLPASLGWWRYDSAGLAGGLLVLIGIGLFLWWVGVRPERAAWRSLLPGEAIFLAGFAAMTIIRALNPDLWHPVWGGEKPMEQGFLNAILRSPQMPPYDPFYSNGYINYYYYGLYLMSVPIKLLGIDSAVGFNLALATLYGMLLAGAYELGTRLGGRRRYGIVALSLIGLMGNLTSLIPAGWSLGAQGLRLLLSGQAELLGDWFVGPSRVIPYTINEFPLFSFLYADLHPHLIALPLALLAIVCGWHLILRPQRPLWLLSALTLGTLAVTNSWDFPTYGLLCGLAIIAGAIRRTGWRWQPLTLAVVQAVGLGLGSLLLFAPFFDRYWPMVRGIGLVTTGVTLPLDYLLIYGVPLIIVIPVIAGGLLQRWRSGFAGRRWALIASGIGLLMIIGAAVPELALRLSLFVVLMVTTILLMRRAAGAPAWYALLLCWVAWAVSLGVEIVYIRDHLDGSDWYRMNTVFKFGLHVWVLLGLAAAGLLPRLLRGLQRYGGSSAVMAGLAIIAIPAIIAGSYAPVAIPSRLVTRFDVETGPTLDGMAFMEQATFTYDCQAFGGCAPDTAFVQVDLSGDAAAIRWLNRQIDGTPVVLQSSLWFYRAYAIRVAAATGLPTVISALHADEQRDPVVTGQRVRDVETFFTTTDPDTALRILARYNVDYVYVGGVERAFYPQGLSKFAVLRDRYLRSVYEQDGVTIYAVTDLPDSYRFLRAERLPVAQPAPPPSPPPNEPVVDLAELEAAVAAQPTNGPLAFGLAEAYRRQGRLTEAAEVLATAAAANPDDVGLHHLWGDILADAGRYEEAEQAYLAAVRASPTAGNYNKLATALIDWGWLDKAEIALGQALSTDPGLPDPYFQLARLFMQRNQTTLAQDALQRYLQLAPEGRWAGEARQMLAHLNGGQP</sequence>
<feature type="transmembrane region" description="Helical" evidence="2">
    <location>
        <begin position="1113"/>
        <end position="1141"/>
    </location>
</feature>
<feature type="transmembrane region" description="Helical" evidence="2">
    <location>
        <begin position="1941"/>
        <end position="1964"/>
    </location>
</feature>
<feature type="transmembrane region" description="Helical" evidence="2">
    <location>
        <begin position="1241"/>
        <end position="1260"/>
    </location>
</feature>
<feature type="transmembrane region" description="Helical" evidence="2">
    <location>
        <begin position="301"/>
        <end position="319"/>
    </location>
</feature>
<dbReference type="Proteomes" id="UP000002008">
    <property type="component" value="Chromosome"/>
</dbReference>
<feature type="repeat" description="TPR" evidence="1">
    <location>
        <begin position="2443"/>
        <end position="2476"/>
    </location>
</feature>